<dbReference type="PROSITE" id="PS50222">
    <property type="entry name" value="EF_HAND_2"/>
    <property type="match status" value="2"/>
</dbReference>
<dbReference type="InterPro" id="IPR023395">
    <property type="entry name" value="MCP_dom_sf"/>
</dbReference>
<feature type="domain" description="EF-hand" evidence="15">
    <location>
        <begin position="151"/>
        <end position="186"/>
    </location>
</feature>
<dbReference type="CDD" id="cd00051">
    <property type="entry name" value="EFh"/>
    <property type="match status" value="1"/>
</dbReference>
<dbReference type="SMART" id="SM00054">
    <property type="entry name" value="EFh"/>
    <property type="match status" value="3"/>
</dbReference>
<keyword evidence="9" id="KW-1133">Transmembrane helix</keyword>
<dbReference type="SUPFAM" id="SSF47473">
    <property type="entry name" value="EF-hand"/>
    <property type="match status" value="1"/>
</dbReference>
<evidence type="ECO:0000256" key="6">
    <source>
        <dbReference type="ARBA" id="ARBA00022737"/>
    </source>
</evidence>
<evidence type="ECO:0000256" key="3">
    <source>
        <dbReference type="ARBA" id="ARBA00022448"/>
    </source>
</evidence>
<evidence type="ECO:0000313" key="16">
    <source>
        <dbReference type="EMBL" id="RKP24773.1"/>
    </source>
</evidence>
<sequence>MVSFSIPWISSKSKGAPEKIVTAESSSAEIAAAATGVARSRTTTATTNDNSTNDSSSHTGTPPEPASNVVASIARKDAETPVEREQRIRALFDRMDTHRAGFLRPVDIEQGVASITGQSYGGFAASELIRVADSSKDGVVDYREFRAFIERKERALRKIFDEMDVSKDQALQPDELKESLGRAGITVSDADVGRFMRLLDTDGDGSIQFDEWRNFLVFLPREINLGNIYRHLRSMAQITSDGEVVIATDVVIKSGWAHLIAGAAAGAVSRTATAPLDRLKVYLQTHPPLPSSNGNPLANAMRQLYTSGGIRNFFRGNGLNVLKIAPESGIKFLSYDRCKRLFGAGRRNDDGSPVELGLLSKFMAGGTAGVISQGAIYPLETLKTRMMASAGVQQAGGGEVAAVGSNVMLRVATEMWRETGIRAYYRGILPSLVGVFPFAAIDLACFETLKAAYIKRGQAKLSSTAESFTPSVFGTLVCGMISGTTGAVAVYPLSLVRTRLQAQGTPGHPRTYTGAFDVVRTTLQREGVRGFYKGLVPTLVKVVPAVGISYTVYEKTKAYFD</sequence>
<dbReference type="InterPro" id="IPR018108">
    <property type="entry name" value="MCP_transmembrane"/>
</dbReference>
<keyword evidence="5" id="KW-0479">Metal-binding</keyword>
<evidence type="ECO:0000259" key="15">
    <source>
        <dbReference type="PROSITE" id="PS50222"/>
    </source>
</evidence>
<accession>A0A4P9YXC9</accession>
<dbReference type="SUPFAM" id="SSF103506">
    <property type="entry name" value="Mitochondrial carrier"/>
    <property type="match status" value="1"/>
</dbReference>
<dbReference type="Gene3D" id="1.10.238.10">
    <property type="entry name" value="EF-hand"/>
    <property type="match status" value="1"/>
</dbReference>
<evidence type="ECO:0000256" key="7">
    <source>
        <dbReference type="ARBA" id="ARBA00022792"/>
    </source>
</evidence>
<feature type="repeat" description="Solcar" evidence="12">
    <location>
        <begin position="253"/>
        <end position="341"/>
    </location>
</feature>
<dbReference type="Proteomes" id="UP000278143">
    <property type="component" value="Unassembled WGS sequence"/>
</dbReference>
<feature type="repeat" description="Solcar" evidence="12">
    <location>
        <begin position="470"/>
        <end position="559"/>
    </location>
</feature>
<dbReference type="InterPro" id="IPR002067">
    <property type="entry name" value="MCP"/>
</dbReference>
<dbReference type="GO" id="GO:0005743">
    <property type="term" value="C:mitochondrial inner membrane"/>
    <property type="evidence" value="ECO:0007669"/>
    <property type="project" value="UniProtKB-SubCell"/>
</dbReference>
<dbReference type="InterPro" id="IPR002048">
    <property type="entry name" value="EF_hand_dom"/>
</dbReference>
<gene>
    <name evidence="16" type="ORF">SYNPS1DRAFT_16661</name>
</gene>
<dbReference type="OrthoDB" id="270584at2759"/>
<dbReference type="PANTHER" id="PTHR24089">
    <property type="entry name" value="SOLUTE CARRIER FAMILY 25"/>
    <property type="match status" value="1"/>
</dbReference>
<keyword evidence="3 13" id="KW-0813">Transport</keyword>
<evidence type="ECO:0000256" key="14">
    <source>
        <dbReference type="SAM" id="MobiDB-lite"/>
    </source>
</evidence>
<dbReference type="InterPro" id="IPR018247">
    <property type="entry name" value="EF_Hand_1_Ca_BS"/>
</dbReference>
<evidence type="ECO:0000256" key="12">
    <source>
        <dbReference type="PROSITE-ProRule" id="PRU00282"/>
    </source>
</evidence>
<evidence type="ECO:0000256" key="5">
    <source>
        <dbReference type="ARBA" id="ARBA00022723"/>
    </source>
</evidence>
<dbReference type="Pfam" id="PF13499">
    <property type="entry name" value="EF-hand_7"/>
    <property type="match status" value="1"/>
</dbReference>
<proteinExistence type="inferred from homology"/>
<evidence type="ECO:0000313" key="17">
    <source>
        <dbReference type="Proteomes" id="UP000278143"/>
    </source>
</evidence>
<evidence type="ECO:0000256" key="9">
    <source>
        <dbReference type="ARBA" id="ARBA00022989"/>
    </source>
</evidence>
<evidence type="ECO:0000256" key="10">
    <source>
        <dbReference type="ARBA" id="ARBA00023128"/>
    </source>
</evidence>
<protein>
    <submittedName>
        <fullName evidence="16">Mitochondrial carrier domain-containing protein</fullName>
    </submittedName>
</protein>
<feature type="domain" description="EF-hand" evidence="15">
    <location>
        <begin position="187"/>
        <end position="222"/>
    </location>
</feature>
<keyword evidence="7" id="KW-0999">Mitochondrion inner membrane</keyword>
<evidence type="ECO:0000256" key="2">
    <source>
        <dbReference type="ARBA" id="ARBA00006375"/>
    </source>
</evidence>
<comment type="subcellular location">
    <subcellularLocation>
        <location evidence="1">Mitochondrion inner membrane</location>
        <topology evidence="1">Multi-pass membrane protein</topology>
    </subcellularLocation>
</comment>
<dbReference type="Pfam" id="PF00153">
    <property type="entry name" value="Mito_carr"/>
    <property type="match status" value="3"/>
</dbReference>
<evidence type="ECO:0000256" key="8">
    <source>
        <dbReference type="ARBA" id="ARBA00022837"/>
    </source>
</evidence>
<feature type="compositionally biased region" description="Low complexity" evidence="14">
    <location>
        <begin position="34"/>
        <end position="61"/>
    </location>
</feature>
<evidence type="ECO:0000256" key="11">
    <source>
        <dbReference type="ARBA" id="ARBA00023136"/>
    </source>
</evidence>
<organism evidence="16 17">
    <name type="scientific">Syncephalis pseudoplumigaleata</name>
    <dbReference type="NCBI Taxonomy" id="1712513"/>
    <lineage>
        <taxon>Eukaryota</taxon>
        <taxon>Fungi</taxon>
        <taxon>Fungi incertae sedis</taxon>
        <taxon>Zoopagomycota</taxon>
        <taxon>Zoopagomycotina</taxon>
        <taxon>Zoopagomycetes</taxon>
        <taxon>Zoopagales</taxon>
        <taxon>Piptocephalidaceae</taxon>
        <taxon>Syncephalis</taxon>
    </lineage>
</organism>
<evidence type="ECO:0000256" key="13">
    <source>
        <dbReference type="RuleBase" id="RU000488"/>
    </source>
</evidence>
<evidence type="ECO:0000256" key="1">
    <source>
        <dbReference type="ARBA" id="ARBA00004448"/>
    </source>
</evidence>
<dbReference type="PROSITE" id="PS50920">
    <property type="entry name" value="SOLCAR"/>
    <property type="match status" value="3"/>
</dbReference>
<keyword evidence="17" id="KW-1185">Reference proteome</keyword>
<feature type="region of interest" description="Disordered" evidence="14">
    <location>
        <begin position="34"/>
        <end position="68"/>
    </location>
</feature>
<dbReference type="FunFam" id="1.50.40.10:FF:000016">
    <property type="entry name" value="Solute carrier family 25 member 23"/>
    <property type="match status" value="1"/>
</dbReference>
<dbReference type="AlphaFoldDB" id="A0A4P9YXC9"/>
<comment type="similarity">
    <text evidence="2 13">Belongs to the mitochondrial carrier (TC 2.A.29) family.</text>
</comment>
<keyword evidence="6" id="KW-0677">Repeat</keyword>
<name>A0A4P9YXC9_9FUNG</name>
<keyword evidence="11 12" id="KW-0472">Membrane</keyword>
<dbReference type="EMBL" id="KZ990043">
    <property type="protein sequence ID" value="RKP24773.1"/>
    <property type="molecule type" value="Genomic_DNA"/>
</dbReference>
<keyword evidence="8" id="KW-0106">Calcium</keyword>
<evidence type="ECO:0000256" key="4">
    <source>
        <dbReference type="ARBA" id="ARBA00022692"/>
    </source>
</evidence>
<dbReference type="PROSITE" id="PS00018">
    <property type="entry name" value="EF_HAND_1"/>
    <property type="match status" value="2"/>
</dbReference>
<feature type="repeat" description="Solcar" evidence="12">
    <location>
        <begin position="356"/>
        <end position="452"/>
    </location>
</feature>
<keyword evidence="4 12" id="KW-0812">Transmembrane</keyword>
<dbReference type="GO" id="GO:0005509">
    <property type="term" value="F:calcium ion binding"/>
    <property type="evidence" value="ECO:0007669"/>
    <property type="project" value="InterPro"/>
</dbReference>
<reference evidence="17" key="1">
    <citation type="journal article" date="2018" name="Nat. Microbiol.">
        <title>Leveraging single-cell genomics to expand the fungal tree of life.</title>
        <authorList>
            <person name="Ahrendt S.R."/>
            <person name="Quandt C.A."/>
            <person name="Ciobanu D."/>
            <person name="Clum A."/>
            <person name="Salamov A."/>
            <person name="Andreopoulos B."/>
            <person name="Cheng J.F."/>
            <person name="Woyke T."/>
            <person name="Pelin A."/>
            <person name="Henrissat B."/>
            <person name="Reynolds N.K."/>
            <person name="Benny G.L."/>
            <person name="Smith M.E."/>
            <person name="James T.Y."/>
            <person name="Grigoriev I.V."/>
        </authorList>
    </citation>
    <scope>NUCLEOTIDE SEQUENCE [LARGE SCALE GENOMIC DNA]</scope>
    <source>
        <strain evidence="17">Benny S71-1</strain>
    </source>
</reference>
<dbReference type="GO" id="GO:0055085">
    <property type="term" value="P:transmembrane transport"/>
    <property type="evidence" value="ECO:0007669"/>
    <property type="project" value="InterPro"/>
</dbReference>
<keyword evidence="10" id="KW-0496">Mitochondrion</keyword>
<dbReference type="Gene3D" id="1.50.40.10">
    <property type="entry name" value="Mitochondrial carrier domain"/>
    <property type="match status" value="1"/>
</dbReference>
<dbReference type="InterPro" id="IPR011992">
    <property type="entry name" value="EF-hand-dom_pair"/>
</dbReference>
<dbReference type="PRINTS" id="PR00926">
    <property type="entry name" value="MITOCARRIER"/>
</dbReference>